<dbReference type="EMBL" id="NCKV01004905">
    <property type="protein sequence ID" value="RWS24423.1"/>
    <property type="molecule type" value="Genomic_DNA"/>
</dbReference>
<dbReference type="SUPFAM" id="SSF82199">
    <property type="entry name" value="SET domain"/>
    <property type="match status" value="1"/>
</dbReference>
<keyword evidence="3" id="KW-1185">Reference proteome</keyword>
<dbReference type="VEuPathDB" id="VectorBase:LDEU007618"/>
<dbReference type="PROSITE" id="PS50280">
    <property type="entry name" value="SET"/>
    <property type="match status" value="1"/>
</dbReference>
<accession>A0A443SA63</accession>
<reference evidence="2 3" key="1">
    <citation type="journal article" date="2018" name="Gigascience">
        <title>Genomes of trombidid mites reveal novel predicted allergens and laterally-transferred genes associated with secondary metabolism.</title>
        <authorList>
            <person name="Dong X."/>
            <person name="Chaisiri K."/>
            <person name="Xia D."/>
            <person name="Armstrong S.D."/>
            <person name="Fang Y."/>
            <person name="Donnelly M.J."/>
            <person name="Kadowaki T."/>
            <person name="McGarry J.W."/>
            <person name="Darby A.C."/>
            <person name="Makepeace B.L."/>
        </authorList>
    </citation>
    <scope>NUCLEOTIDE SEQUENCE [LARGE SCALE GENOMIC DNA]</scope>
    <source>
        <strain evidence="2">UoL-UT</strain>
    </source>
</reference>
<dbReference type="STRING" id="299467.A0A443SA63"/>
<feature type="domain" description="SET" evidence="1">
    <location>
        <begin position="75"/>
        <end position="196"/>
    </location>
</feature>
<name>A0A443SA63_9ACAR</name>
<dbReference type="PANTHER" id="PTHR46167">
    <property type="entry name" value="N-LYSINE METHYLTRANSFERASE KMT5A"/>
    <property type="match status" value="1"/>
</dbReference>
<dbReference type="GO" id="GO:0032259">
    <property type="term" value="P:methylation"/>
    <property type="evidence" value="ECO:0007669"/>
    <property type="project" value="UniProtKB-KW"/>
</dbReference>
<evidence type="ECO:0000313" key="2">
    <source>
        <dbReference type="EMBL" id="RWS24423.1"/>
    </source>
</evidence>
<sequence length="212" mass="24510">MKTKTRKKEKSEKSKAKNSSVLTTCGSDVKQENHLITDYFPTLSRPRRRITAKALALEQEKMISSYVSNACDPKENLYIVDVVGKGKGVLSSTLIPKGSFVCEYAGDLIKKAEAKEREKLYELRGEGCYMYYFMWGEIQWCVDATKPSHRLGRLINHSRKSPNCKTRLFIHRNRPHLIFIALRDIQPNEEILYDYGEMDRYAIEAHPWLAET</sequence>
<proteinExistence type="predicted"/>
<dbReference type="InterPro" id="IPR051760">
    <property type="entry name" value="KMT5A"/>
</dbReference>
<dbReference type="GO" id="GO:0043516">
    <property type="term" value="P:regulation of DNA damage response, signal transduction by p53 class mediator"/>
    <property type="evidence" value="ECO:0007669"/>
    <property type="project" value="TreeGrafter"/>
</dbReference>
<comment type="caution">
    <text evidence="2">The sequence shown here is derived from an EMBL/GenBank/DDBJ whole genome shotgun (WGS) entry which is preliminary data.</text>
</comment>
<dbReference type="GO" id="GO:0042799">
    <property type="term" value="F:histone H4K20 methyltransferase activity"/>
    <property type="evidence" value="ECO:0007669"/>
    <property type="project" value="TreeGrafter"/>
</dbReference>
<dbReference type="GO" id="GO:0005700">
    <property type="term" value="C:polytene chromosome"/>
    <property type="evidence" value="ECO:0007669"/>
    <property type="project" value="TreeGrafter"/>
</dbReference>
<evidence type="ECO:0000259" key="1">
    <source>
        <dbReference type="PROSITE" id="PS50280"/>
    </source>
</evidence>
<dbReference type="InterPro" id="IPR046341">
    <property type="entry name" value="SET_dom_sf"/>
</dbReference>
<protein>
    <submittedName>
        <fullName evidence="2">N-lysine methyltransferase SETD8-like protein</fullName>
    </submittedName>
</protein>
<evidence type="ECO:0000313" key="3">
    <source>
        <dbReference type="Proteomes" id="UP000288716"/>
    </source>
</evidence>
<dbReference type="OrthoDB" id="5560686at2759"/>
<keyword evidence="2" id="KW-0489">Methyltransferase</keyword>
<dbReference type="SMART" id="SM00317">
    <property type="entry name" value="SET"/>
    <property type="match status" value="1"/>
</dbReference>
<dbReference type="Proteomes" id="UP000288716">
    <property type="component" value="Unassembled WGS sequence"/>
</dbReference>
<dbReference type="GO" id="GO:0005634">
    <property type="term" value="C:nucleus"/>
    <property type="evidence" value="ECO:0007669"/>
    <property type="project" value="TreeGrafter"/>
</dbReference>
<gene>
    <name evidence="2" type="ORF">B4U80_06444</name>
</gene>
<dbReference type="Gene3D" id="2.170.270.10">
    <property type="entry name" value="SET domain"/>
    <property type="match status" value="1"/>
</dbReference>
<dbReference type="GO" id="GO:0006357">
    <property type="term" value="P:regulation of transcription by RNA polymerase II"/>
    <property type="evidence" value="ECO:0007669"/>
    <property type="project" value="TreeGrafter"/>
</dbReference>
<dbReference type="AlphaFoldDB" id="A0A443SA63"/>
<dbReference type="PANTHER" id="PTHR46167:SF1">
    <property type="entry name" value="N-LYSINE METHYLTRANSFERASE KMT5A"/>
    <property type="match status" value="1"/>
</dbReference>
<organism evidence="2 3">
    <name type="scientific">Leptotrombidium deliense</name>
    <dbReference type="NCBI Taxonomy" id="299467"/>
    <lineage>
        <taxon>Eukaryota</taxon>
        <taxon>Metazoa</taxon>
        <taxon>Ecdysozoa</taxon>
        <taxon>Arthropoda</taxon>
        <taxon>Chelicerata</taxon>
        <taxon>Arachnida</taxon>
        <taxon>Acari</taxon>
        <taxon>Acariformes</taxon>
        <taxon>Trombidiformes</taxon>
        <taxon>Prostigmata</taxon>
        <taxon>Anystina</taxon>
        <taxon>Parasitengona</taxon>
        <taxon>Trombiculoidea</taxon>
        <taxon>Trombiculidae</taxon>
        <taxon>Leptotrombidium</taxon>
    </lineage>
</organism>
<dbReference type="Pfam" id="PF00856">
    <property type="entry name" value="SET"/>
    <property type="match status" value="1"/>
</dbReference>
<dbReference type="InterPro" id="IPR001214">
    <property type="entry name" value="SET_dom"/>
</dbReference>
<keyword evidence="2" id="KW-0808">Transferase</keyword>